<comment type="caution">
    <text evidence="1">The sequence shown here is derived from an EMBL/GenBank/DDBJ whole genome shotgun (WGS) entry which is preliminary data.</text>
</comment>
<evidence type="ECO:0000313" key="2">
    <source>
        <dbReference type="Proteomes" id="UP000195152"/>
    </source>
</evidence>
<organism evidence="1 2">
    <name type="scientific">Bacillus thuringiensis serovar mexicanensis</name>
    <dbReference type="NCBI Taxonomy" id="180868"/>
    <lineage>
        <taxon>Bacteria</taxon>
        <taxon>Bacillati</taxon>
        <taxon>Bacillota</taxon>
        <taxon>Bacilli</taxon>
        <taxon>Bacillales</taxon>
        <taxon>Bacillaceae</taxon>
        <taxon>Bacillus</taxon>
        <taxon>Bacillus cereus group</taxon>
    </lineage>
</organism>
<dbReference type="Pfam" id="PF18801">
    <property type="entry name" value="RapH_N"/>
    <property type="match status" value="1"/>
</dbReference>
<dbReference type="EMBL" id="NFCF01000083">
    <property type="protein sequence ID" value="OTW46440.1"/>
    <property type="molecule type" value="Genomic_DNA"/>
</dbReference>
<dbReference type="Proteomes" id="UP000195152">
    <property type="component" value="Unassembled WGS sequence"/>
</dbReference>
<gene>
    <name evidence="1" type="ORF">BK699_20415</name>
</gene>
<dbReference type="RefSeq" id="WP_000637332.1">
    <property type="nucleotide sequence ID" value="NZ_NFCF01000083.1"/>
</dbReference>
<sequence length="268" mass="31536">MIVSTKGNNQITKLLNDWYLEIHSRRIGNAHQLKEIIDTKIHNIEEDQNLLLYYSLLDFRYQFVIDNLSVSKSSFDKVEAFDMPTDNFFAYYYHFFKGIHASTIGEYQIAKESYENAEKLLDCIPDELEKGEFYYKVGAFHYDIYQGLLSYKKVSEAREHMKEENHSVAKDLIVKGHSICEEVSNIDYLHHFKILDAMNGDFPAEALERTVLEGVSYFKEQELFEYIKEYEEYLATAFYKENNHVKASHYFYSCSQAGKKAFEKEALK</sequence>
<accession>A0A242W4Y4</accession>
<protein>
    <submittedName>
        <fullName evidence="1">Uncharacterized protein</fullName>
    </submittedName>
</protein>
<dbReference type="AlphaFoldDB" id="A0A242W4Y4"/>
<dbReference type="Gene3D" id="1.25.40.10">
    <property type="entry name" value="Tetratricopeptide repeat domain"/>
    <property type="match status" value="2"/>
</dbReference>
<name>A0A242W4Y4_BACTU</name>
<evidence type="ECO:0000313" key="1">
    <source>
        <dbReference type="EMBL" id="OTW46440.1"/>
    </source>
</evidence>
<proteinExistence type="predicted"/>
<reference evidence="1 2" key="1">
    <citation type="submission" date="2016-10" db="EMBL/GenBank/DDBJ databases">
        <title>Comparative genomics of Bacillus thuringiensis reveals a path to pathogens against multiple invertebrate hosts.</title>
        <authorList>
            <person name="Zheng J."/>
            <person name="Gao Q."/>
            <person name="Liu H."/>
            <person name="Peng D."/>
            <person name="Ruan L."/>
            <person name="Sun M."/>
        </authorList>
    </citation>
    <scope>NUCLEOTIDE SEQUENCE [LARGE SCALE GENOMIC DNA]</scope>
    <source>
        <strain evidence="1">BGSC 4AC1</strain>
    </source>
</reference>
<dbReference type="InterPro" id="IPR011990">
    <property type="entry name" value="TPR-like_helical_dom_sf"/>
</dbReference>